<evidence type="ECO:0000313" key="2">
    <source>
        <dbReference type="EMBL" id="MCO6159540.1"/>
    </source>
</evidence>
<feature type="compositionally biased region" description="Basic and acidic residues" evidence="1">
    <location>
        <begin position="106"/>
        <end position="116"/>
    </location>
</feature>
<dbReference type="Pfam" id="PF06676">
    <property type="entry name" value="DUF1178"/>
    <property type="match status" value="1"/>
</dbReference>
<feature type="region of interest" description="Disordered" evidence="1">
    <location>
        <begin position="106"/>
        <end position="150"/>
    </location>
</feature>
<dbReference type="InterPro" id="IPR009562">
    <property type="entry name" value="DUF1178"/>
</dbReference>
<comment type="caution">
    <text evidence="2">The sequence shown here is derived from an EMBL/GenBank/DDBJ whole genome shotgun (WGS) entry which is preliminary data.</text>
</comment>
<evidence type="ECO:0000256" key="1">
    <source>
        <dbReference type="SAM" id="MobiDB-lite"/>
    </source>
</evidence>
<evidence type="ECO:0000313" key="3">
    <source>
        <dbReference type="Proteomes" id="UP001523401"/>
    </source>
</evidence>
<reference evidence="2 3" key="1">
    <citation type="submission" date="2022-06" db="EMBL/GenBank/DDBJ databases">
        <title>Whole-genome of Asaia lannensis strain LMG 27011T.</title>
        <authorList>
            <person name="Sombolestani A."/>
        </authorList>
    </citation>
    <scope>NUCLEOTIDE SEQUENCE [LARGE SCALE GENOMIC DNA]</scope>
    <source>
        <strain evidence="2 3">NBRC 102526</strain>
    </source>
</reference>
<protein>
    <submittedName>
        <fullName evidence="2">DUF1178 family protein</fullName>
    </submittedName>
</protein>
<dbReference type="RefSeq" id="WP_252848936.1">
    <property type="nucleotide sequence ID" value="NZ_BAPW01000023.1"/>
</dbReference>
<proteinExistence type="predicted"/>
<dbReference type="Proteomes" id="UP001523401">
    <property type="component" value="Unassembled WGS sequence"/>
</dbReference>
<keyword evidence="3" id="KW-1185">Reference proteome</keyword>
<sequence>MICYRLHCSSGHEFEGWFPDGESFDRQCQGGLVTCPQCGASDVEKSLMAPALARRAVSDDRPSAPPELAVTQADQIRMALRTLRRAVETQCDDVGDRFAEEALRRHDVRNNGDRQSGRGIYGTMSDSERERLEDEGVDFSPIPWIDHSDS</sequence>
<dbReference type="EMBL" id="JAMXQU010000003">
    <property type="protein sequence ID" value="MCO6159540.1"/>
    <property type="molecule type" value="Genomic_DNA"/>
</dbReference>
<gene>
    <name evidence="2" type="ORF">NF685_05775</name>
</gene>
<name>A0ABT1CFC5_9PROT</name>
<accession>A0ABT1CFC5</accession>
<dbReference type="PIRSF" id="PIRSF032131">
    <property type="entry name" value="UCP032131"/>
    <property type="match status" value="1"/>
</dbReference>
<organism evidence="2 3">
    <name type="scientific">Asaia lannensis NBRC 102526</name>
    <dbReference type="NCBI Taxonomy" id="1307926"/>
    <lineage>
        <taxon>Bacteria</taxon>
        <taxon>Pseudomonadati</taxon>
        <taxon>Pseudomonadota</taxon>
        <taxon>Alphaproteobacteria</taxon>
        <taxon>Acetobacterales</taxon>
        <taxon>Acetobacteraceae</taxon>
        <taxon>Asaia</taxon>
    </lineage>
</organism>